<dbReference type="Pfam" id="PF22042">
    <property type="entry name" value="EF-G_D2"/>
    <property type="match status" value="1"/>
</dbReference>
<dbReference type="InterPro" id="IPR015760">
    <property type="entry name" value="TIF_IF2"/>
</dbReference>
<dbReference type="InterPro" id="IPR009000">
    <property type="entry name" value="Transl_B-barrel_sf"/>
</dbReference>
<evidence type="ECO:0000256" key="6">
    <source>
        <dbReference type="ARBA" id="ARBA00023134"/>
    </source>
</evidence>
<dbReference type="CDD" id="cd01887">
    <property type="entry name" value="IF2_eIF5B"/>
    <property type="match status" value="1"/>
</dbReference>
<keyword evidence="6 7" id="KW-0342">GTP-binding</keyword>
<dbReference type="InterPro" id="IPR053905">
    <property type="entry name" value="EF-G-like_DII"/>
</dbReference>
<dbReference type="InterPro" id="IPR036925">
    <property type="entry name" value="TIF_IF2_dom3_sf"/>
</dbReference>
<dbReference type="NCBIfam" id="TIGR00231">
    <property type="entry name" value="small_GTP"/>
    <property type="match status" value="1"/>
</dbReference>
<proteinExistence type="inferred from homology"/>
<dbReference type="InterPro" id="IPR005225">
    <property type="entry name" value="Small_GTP-bd"/>
</dbReference>
<dbReference type="GO" id="GO:0003924">
    <property type="term" value="F:GTPase activity"/>
    <property type="evidence" value="ECO:0007669"/>
    <property type="project" value="UniProtKB-UniRule"/>
</dbReference>
<dbReference type="Proteomes" id="UP000229972">
    <property type="component" value="Unassembled WGS sequence"/>
</dbReference>
<dbReference type="InterPro" id="IPR000795">
    <property type="entry name" value="T_Tr_GTP-bd_dom"/>
</dbReference>
<name>A0A2H0VAJ3_9BACT</name>
<dbReference type="Gene3D" id="2.40.30.10">
    <property type="entry name" value="Translation factors"/>
    <property type="match status" value="2"/>
</dbReference>
<dbReference type="Pfam" id="PF00009">
    <property type="entry name" value="GTP_EFTU"/>
    <property type="match status" value="1"/>
</dbReference>
<dbReference type="InterPro" id="IPR044145">
    <property type="entry name" value="IF2_II"/>
</dbReference>
<accession>A0A2H0VAJ3</accession>
<sequence length="660" mass="72490">MNLTELARILRINPQELRDLLPQLGFAIGQKAIKVDNNTAKKIIKNWSFLRREWEQKKLLAEKEKQDEVLPKEKKTVAVPPVITVRAYAELVGIPVNRVLMELIKNGVFTSINEKIDFDTASIIGANLNLDIQPAEAVKEIDKPEDKKLEEILAEEKPADMKDRPPVIVVMGHVDHGKTKLLDSIRSTDVVAGESGGITQHIGAYQVVRKDRLLTFIDTPGHEAFTAMRSRGAKVADIAILVVAADDGVKPQTVEAFRIIEASKIPYLVAMNKIDKPAADLNHTKQELSSQLNIIPEDWGGKTICVPISAKEGTGIEELLDMVLLVAETESRSLKANPKAAAAGTVVESNMDKAAGPVATILVQNGTLRVGDQLCFNNIIYGKVKSLKNYKGEEVKEAGPSDPVKILGLKISPAVGDILHVGEGEKIKIRNIKTSLKIPLVVSSSLSGAEEKKEDKIPRINVLVKADFLGSAEAVEESLLKLNNDKVKVRIISKGLGYITEGDVKRAEDTGAKILGFNVKMSPTLEVLAREKKITVQIFSVIYDLIKFVKEEMQLLVKPEINRVDLGRLKVLAIFRTENDAQIVGGKVLDGILKNDSLIEIKRGDDFIGSGRLVRLQSGKQDVTTVEQDSEAGLRYEGKPVIEVGDILNVYREEKVVDKV</sequence>
<dbReference type="InterPro" id="IPR023115">
    <property type="entry name" value="TIF_IF2_dom3"/>
</dbReference>
<dbReference type="SUPFAM" id="SSF52540">
    <property type="entry name" value="P-loop containing nucleoside triphosphate hydrolases"/>
    <property type="match status" value="1"/>
</dbReference>
<comment type="caution">
    <text evidence="7">Lacks conserved residue(s) required for the propagation of feature annotation.</text>
</comment>
<reference evidence="11" key="1">
    <citation type="submission" date="2017-09" db="EMBL/GenBank/DDBJ databases">
        <title>Depth-based differentiation of microbial function through sediment-hosted aquifers and enrichment of novel symbionts in the deep terrestrial subsurface.</title>
        <authorList>
            <person name="Probst A.J."/>
            <person name="Ladd B."/>
            <person name="Jarett J.K."/>
            <person name="Geller-Mcgrath D.E."/>
            <person name="Sieber C.M.K."/>
            <person name="Emerson J.B."/>
            <person name="Anantharaman K."/>
            <person name="Thomas B.C."/>
            <person name="Malmstrom R."/>
            <person name="Stieglmeier M."/>
            <person name="Klingl A."/>
            <person name="Woyke T."/>
            <person name="Ryan C.M."/>
            <person name="Banfield J.F."/>
        </authorList>
    </citation>
    <scope>NUCLEOTIDE SEQUENCE [LARGE SCALE GENOMIC DNA]</scope>
</reference>
<evidence type="ECO:0000256" key="1">
    <source>
        <dbReference type="ARBA" id="ARBA00007733"/>
    </source>
</evidence>
<evidence type="ECO:0000256" key="8">
    <source>
        <dbReference type="RuleBase" id="RU000644"/>
    </source>
</evidence>
<evidence type="ECO:0000256" key="3">
    <source>
        <dbReference type="ARBA" id="ARBA00022540"/>
    </source>
</evidence>
<dbReference type="FunFam" id="3.40.50.300:FF:000019">
    <property type="entry name" value="Translation initiation factor IF-2"/>
    <property type="match status" value="1"/>
</dbReference>
<comment type="subcellular location">
    <subcellularLocation>
        <location evidence="7">Cytoplasm</location>
    </subcellularLocation>
</comment>
<feature type="binding site" evidence="7">
    <location>
        <begin position="272"/>
        <end position="275"/>
    </location>
    <ligand>
        <name>GTP</name>
        <dbReference type="ChEBI" id="CHEBI:37565"/>
    </ligand>
</feature>
<dbReference type="CDD" id="cd03702">
    <property type="entry name" value="IF2_mtIF2_II"/>
    <property type="match status" value="1"/>
</dbReference>
<evidence type="ECO:0000259" key="9">
    <source>
        <dbReference type="PROSITE" id="PS51722"/>
    </source>
</evidence>
<dbReference type="HAMAP" id="MF_00100_B">
    <property type="entry name" value="IF_2_B"/>
    <property type="match status" value="1"/>
</dbReference>
<dbReference type="GO" id="GO:0005737">
    <property type="term" value="C:cytoplasm"/>
    <property type="evidence" value="ECO:0007669"/>
    <property type="project" value="UniProtKB-SubCell"/>
</dbReference>
<dbReference type="EMBL" id="PFAL01000028">
    <property type="protein sequence ID" value="PIR95340.1"/>
    <property type="molecule type" value="Genomic_DNA"/>
</dbReference>
<evidence type="ECO:0000313" key="11">
    <source>
        <dbReference type="Proteomes" id="UP000229972"/>
    </source>
</evidence>
<keyword evidence="3 7" id="KW-0396">Initiation factor</keyword>
<dbReference type="Pfam" id="PF11987">
    <property type="entry name" value="IF-2"/>
    <property type="match status" value="1"/>
</dbReference>
<dbReference type="PANTHER" id="PTHR43381:SF5">
    <property type="entry name" value="TR-TYPE G DOMAIN-CONTAINING PROTEIN"/>
    <property type="match status" value="1"/>
</dbReference>
<evidence type="ECO:0000313" key="10">
    <source>
        <dbReference type="EMBL" id="PIR95340.1"/>
    </source>
</evidence>
<comment type="function">
    <text evidence="7 8">One of the essential components for the initiation of protein synthesis. Protects formylmethionyl-tRNA from spontaneous hydrolysis and promotes its binding to the 30S ribosomal subunits. Also involved in the hydrolysis of GTP during the formation of the 70S ribosomal complex.</text>
</comment>
<dbReference type="Pfam" id="PF04760">
    <property type="entry name" value="IF2_N"/>
    <property type="match status" value="1"/>
</dbReference>
<evidence type="ECO:0000256" key="7">
    <source>
        <dbReference type="HAMAP-Rule" id="MF_00100"/>
    </source>
</evidence>
<dbReference type="InterPro" id="IPR027417">
    <property type="entry name" value="P-loop_NTPase"/>
</dbReference>
<dbReference type="Gene3D" id="3.40.50.300">
    <property type="entry name" value="P-loop containing nucleotide triphosphate hydrolases"/>
    <property type="match status" value="1"/>
</dbReference>
<keyword evidence="5 7" id="KW-0648">Protein biosynthesis</keyword>
<evidence type="ECO:0000256" key="4">
    <source>
        <dbReference type="ARBA" id="ARBA00022741"/>
    </source>
</evidence>
<dbReference type="GO" id="GO:0003743">
    <property type="term" value="F:translation initiation factor activity"/>
    <property type="evidence" value="ECO:0007669"/>
    <property type="project" value="UniProtKB-UniRule"/>
</dbReference>
<dbReference type="InterPro" id="IPR000178">
    <property type="entry name" value="TF_IF2_bacterial-like"/>
</dbReference>
<dbReference type="SUPFAM" id="SSF52156">
    <property type="entry name" value="Initiation factor IF2/eIF5b, domain 3"/>
    <property type="match status" value="1"/>
</dbReference>
<feature type="binding site" evidence="7">
    <location>
        <begin position="218"/>
        <end position="222"/>
    </location>
    <ligand>
        <name>GTP</name>
        <dbReference type="ChEBI" id="CHEBI:37565"/>
    </ligand>
</feature>
<feature type="domain" description="Tr-type G" evidence="9">
    <location>
        <begin position="163"/>
        <end position="332"/>
    </location>
</feature>
<dbReference type="PANTHER" id="PTHR43381">
    <property type="entry name" value="TRANSLATION INITIATION FACTOR IF-2-RELATED"/>
    <property type="match status" value="1"/>
</dbReference>
<protein>
    <recommendedName>
        <fullName evidence="2 7">Translation initiation factor IF-2</fullName>
    </recommendedName>
</protein>
<dbReference type="FunFam" id="3.40.50.10050:FF:000001">
    <property type="entry name" value="Translation initiation factor IF-2"/>
    <property type="match status" value="1"/>
</dbReference>
<evidence type="ECO:0000256" key="5">
    <source>
        <dbReference type="ARBA" id="ARBA00022917"/>
    </source>
</evidence>
<organism evidence="10 11">
    <name type="scientific">Candidatus Falkowbacteria bacterium CG10_big_fil_rev_8_21_14_0_10_37_18</name>
    <dbReference type="NCBI Taxonomy" id="1974562"/>
    <lineage>
        <taxon>Bacteria</taxon>
        <taxon>Candidatus Falkowiibacteriota</taxon>
    </lineage>
</organism>
<dbReference type="PROSITE" id="PS51722">
    <property type="entry name" value="G_TR_2"/>
    <property type="match status" value="1"/>
</dbReference>
<gene>
    <name evidence="7" type="primary">infB</name>
    <name evidence="10" type="ORF">COT93_02900</name>
</gene>
<evidence type="ECO:0000256" key="2">
    <source>
        <dbReference type="ARBA" id="ARBA00020675"/>
    </source>
</evidence>
<comment type="caution">
    <text evidence="10">The sequence shown here is derived from an EMBL/GenBank/DDBJ whole genome shotgun (WGS) entry which is preliminary data.</text>
</comment>
<comment type="similarity">
    <text evidence="1 7 8">Belongs to the TRAFAC class translation factor GTPase superfamily. Classic translation factor GTPase family. IF-2 subfamily.</text>
</comment>
<dbReference type="InterPro" id="IPR006847">
    <property type="entry name" value="IF2_N"/>
</dbReference>
<dbReference type="AlphaFoldDB" id="A0A2H0VAJ3"/>
<keyword evidence="7" id="KW-0963">Cytoplasm</keyword>
<keyword evidence="4 7" id="KW-0547">Nucleotide-binding</keyword>
<feature type="binding site" evidence="7">
    <location>
        <begin position="172"/>
        <end position="179"/>
    </location>
    <ligand>
        <name>GTP</name>
        <dbReference type="ChEBI" id="CHEBI:37565"/>
    </ligand>
</feature>
<dbReference type="Gene3D" id="3.40.50.10050">
    <property type="entry name" value="Translation initiation factor IF- 2, domain 3"/>
    <property type="match status" value="1"/>
</dbReference>
<dbReference type="GO" id="GO:0005525">
    <property type="term" value="F:GTP binding"/>
    <property type="evidence" value="ECO:0007669"/>
    <property type="project" value="UniProtKB-KW"/>
</dbReference>
<dbReference type="NCBIfam" id="TIGR00487">
    <property type="entry name" value="IF-2"/>
    <property type="match status" value="1"/>
</dbReference>
<dbReference type="SUPFAM" id="SSF50447">
    <property type="entry name" value="Translation proteins"/>
    <property type="match status" value="2"/>
</dbReference>